<dbReference type="OrthoDB" id="10423111at2759"/>
<name>A0A8B7NX88_HYAAZ</name>
<dbReference type="Proteomes" id="UP000694843">
    <property type="component" value="Unplaced"/>
</dbReference>
<organism evidence="2 3">
    <name type="scientific">Hyalella azteca</name>
    <name type="common">Amphipod</name>
    <dbReference type="NCBI Taxonomy" id="294128"/>
    <lineage>
        <taxon>Eukaryota</taxon>
        <taxon>Metazoa</taxon>
        <taxon>Ecdysozoa</taxon>
        <taxon>Arthropoda</taxon>
        <taxon>Crustacea</taxon>
        <taxon>Multicrustacea</taxon>
        <taxon>Malacostraca</taxon>
        <taxon>Eumalacostraca</taxon>
        <taxon>Peracarida</taxon>
        <taxon>Amphipoda</taxon>
        <taxon>Senticaudata</taxon>
        <taxon>Talitrida</taxon>
        <taxon>Talitroidea</taxon>
        <taxon>Hyalellidae</taxon>
        <taxon>Hyalella</taxon>
    </lineage>
</organism>
<keyword evidence="1" id="KW-0732">Signal</keyword>
<gene>
    <name evidence="3" type="primary">LOC108674909</name>
</gene>
<dbReference type="KEGG" id="hazt:108674909"/>
<protein>
    <submittedName>
        <fullName evidence="3">Uncharacterized protein LOC108674909</fullName>
    </submittedName>
</protein>
<evidence type="ECO:0000313" key="3">
    <source>
        <dbReference type="RefSeq" id="XP_018018378.1"/>
    </source>
</evidence>
<sequence length="127" mass="14737">MRDKRLFIVYVTIICCWFGHIQENEAQITKRGDCPNYQTSPRFKSSLIDKIGGTTYYIVLHLPNEREQNHTCSKIVFSTDNSFKYYYVDPAGVLTYYNGQWTAYPTSFTSPGRIALTFEYIDIMGSD</sequence>
<dbReference type="AlphaFoldDB" id="A0A8B7NX88"/>
<proteinExistence type="predicted"/>
<keyword evidence="2" id="KW-1185">Reference proteome</keyword>
<feature type="chain" id="PRO_5034062771" evidence="1">
    <location>
        <begin position="27"/>
        <end position="127"/>
    </location>
</feature>
<dbReference type="GeneID" id="108674909"/>
<reference evidence="3" key="1">
    <citation type="submission" date="2025-08" db="UniProtKB">
        <authorList>
            <consortium name="RefSeq"/>
        </authorList>
    </citation>
    <scope>IDENTIFICATION</scope>
</reference>
<evidence type="ECO:0000256" key="1">
    <source>
        <dbReference type="SAM" id="SignalP"/>
    </source>
</evidence>
<feature type="non-terminal residue" evidence="3">
    <location>
        <position position="127"/>
    </location>
</feature>
<evidence type="ECO:0000313" key="2">
    <source>
        <dbReference type="Proteomes" id="UP000694843"/>
    </source>
</evidence>
<feature type="signal peptide" evidence="1">
    <location>
        <begin position="1"/>
        <end position="26"/>
    </location>
</feature>
<dbReference type="RefSeq" id="XP_018018378.1">
    <property type="nucleotide sequence ID" value="XM_018162889.2"/>
</dbReference>
<accession>A0A8B7NX88</accession>